<organism evidence="1 2">
    <name type="scientific">Paractinoplanes durhamensis</name>
    <dbReference type="NCBI Taxonomy" id="113563"/>
    <lineage>
        <taxon>Bacteria</taxon>
        <taxon>Bacillati</taxon>
        <taxon>Actinomycetota</taxon>
        <taxon>Actinomycetes</taxon>
        <taxon>Micromonosporales</taxon>
        <taxon>Micromonosporaceae</taxon>
        <taxon>Paractinoplanes</taxon>
    </lineage>
</organism>
<dbReference type="Proteomes" id="UP000637628">
    <property type="component" value="Unassembled WGS sequence"/>
</dbReference>
<name>A0ABQ3Z849_9ACTN</name>
<evidence type="ECO:0000313" key="2">
    <source>
        <dbReference type="Proteomes" id="UP000637628"/>
    </source>
</evidence>
<accession>A0ABQ3Z849</accession>
<reference evidence="1 2" key="1">
    <citation type="submission" date="2021-01" db="EMBL/GenBank/DDBJ databases">
        <title>Whole genome shotgun sequence of Actinoplanes durhamensis NBRC 14914.</title>
        <authorList>
            <person name="Komaki H."/>
            <person name="Tamura T."/>
        </authorList>
    </citation>
    <scope>NUCLEOTIDE SEQUENCE [LARGE SCALE GENOMIC DNA]</scope>
    <source>
        <strain evidence="1 2">NBRC 14914</strain>
    </source>
</reference>
<dbReference type="EMBL" id="BOML01000058">
    <property type="protein sequence ID" value="GIE05993.1"/>
    <property type="molecule type" value="Genomic_DNA"/>
</dbReference>
<keyword evidence="2" id="KW-1185">Reference proteome</keyword>
<sequence length="116" mass="13206">MAAARFRIMRHRSDGRLSWRLLATNNRDLGRAPATYVDAETCRDAVRWLQKNIDDLRVSIHRASPSSWSWRIAAGDDVVALSSRDYQRRIQAEQAASIVVELIPDAELAGMDQSRR</sequence>
<evidence type="ECO:0000313" key="1">
    <source>
        <dbReference type="EMBL" id="GIE05993.1"/>
    </source>
</evidence>
<gene>
    <name evidence="1" type="ORF">Adu01nite_73430</name>
</gene>
<protein>
    <recommendedName>
        <fullName evidence="3">DUF1508 domain-containing protein</fullName>
    </recommendedName>
</protein>
<proteinExistence type="predicted"/>
<dbReference type="SUPFAM" id="SSF160113">
    <property type="entry name" value="YegP-like"/>
    <property type="match status" value="2"/>
</dbReference>
<dbReference type="InterPro" id="IPR036913">
    <property type="entry name" value="YegP-like_sf"/>
</dbReference>
<dbReference type="Gene3D" id="2.30.29.80">
    <property type="match status" value="1"/>
</dbReference>
<evidence type="ECO:0008006" key="3">
    <source>
        <dbReference type="Google" id="ProtNLM"/>
    </source>
</evidence>
<comment type="caution">
    <text evidence="1">The sequence shown here is derived from an EMBL/GenBank/DDBJ whole genome shotgun (WGS) entry which is preliminary data.</text>
</comment>